<dbReference type="InterPro" id="IPR036922">
    <property type="entry name" value="Rieske_2Fe-2S_sf"/>
</dbReference>
<dbReference type="Pfam" id="PF00355">
    <property type="entry name" value="Rieske"/>
    <property type="match status" value="1"/>
</dbReference>
<dbReference type="Pfam" id="PF19301">
    <property type="entry name" value="LigXa_C"/>
    <property type="match status" value="1"/>
</dbReference>
<dbReference type="Gene3D" id="3.90.380.10">
    <property type="entry name" value="Naphthalene 1,2-dioxygenase Alpha Subunit, Chain A, domain 1"/>
    <property type="match status" value="1"/>
</dbReference>
<dbReference type="RefSeq" id="WP_119443158.1">
    <property type="nucleotide sequence ID" value="NZ_CP170494.1"/>
</dbReference>
<reference evidence="7 8" key="1">
    <citation type="submission" date="2017-08" db="EMBL/GenBank/DDBJ databases">
        <title>Pusillimonas indicus sp. nov., a member of the family Alcaligenaceae isolated from surface seawater.</title>
        <authorList>
            <person name="Li J."/>
        </authorList>
    </citation>
    <scope>NUCLEOTIDE SEQUENCE [LARGE SCALE GENOMIC DNA]</scope>
    <source>
        <strain evidence="7 8">17-4A</strain>
    </source>
</reference>
<evidence type="ECO:0000256" key="4">
    <source>
        <dbReference type="ARBA" id="ARBA00023004"/>
    </source>
</evidence>
<proteinExistence type="predicted"/>
<dbReference type="SUPFAM" id="SSF50022">
    <property type="entry name" value="ISP domain"/>
    <property type="match status" value="1"/>
</dbReference>
<keyword evidence="4" id="KW-0408">Iron</keyword>
<dbReference type="InterPro" id="IPR017941">
    <property type="entry name" value="Rieske_2Fe-2S"/>
</dbReference>
<accession>A0ABX9MRY9</accession>
<feature type="domain" description="Rieske" evidence="6">
    <location>
        <begin position="26"/>
        <end position="130"/>
    </location>
</feature>
<evidence type="ECO:0000313" key="8">
    <source>
        <dbReference type="Proteomes" id="UP000266483"/>
    </source>
</evidence>
<keyword evidence="8" id="KW-1185">Reference proteome</keyword>
<sequence length="423" mass="48266">MNLEMSETLVRTGSGTRMGSLMRCYWIPILKSNEIAEPDCPPVRVQVLSEKLLAFRDTDGNPGIIDEFCSHRGVSLFFGRNEENGIRCAYHGVKFDRNGQCVDVPSSPKACAHMHIKSYPCIERGGIVWAYMGSKDRMPPPVDLEWVTLPESHVHVSRRWQECNYLQAMEGGIDTAHVSYVHRYEVDIDPMHQGTKALDYIKADGNVVFEIEKMPFGLTLFGRRNGEEDSYYWRITQWLFPWYTLIAPFGDHSMAGHIFVPMDDHNCWVWSVNFHPHKPLSDEERRELELGKGIHVEYEEGSLRPKANKDNDYLIDRQAQKDKRSYSGVFGFALQDSSLQESMGPIQDREAEHLLPTDRAIVMARRMLHDAVIGMEKGEQPPALDAAAQHVRSAGVLLDRSVNPVEWARAHLNNNLDKPIYTV</sequence>
<dbReference type="Proteomes" id="UP000266483">
    <property type="component" value="Unassembled WGS sequence"/>
</dbReference>
<keyword evidence="5" id="KW-0411">Iron-sulfur</keyword>
<evidence type="ECO:0000256" key="1">
    <source>
        <dbReference type="ARBA" id="ARBA00022714"/>
    </source>
</evidence>
<dbReference type="Gene3D" id="2.102.10.10">
    <property type="entry name" value="Rieske [2Fe-2S] iron-sulphur domain"/>
    <property type="match status" value="1"/>
</dbReference>
<keyword evidence="2" id="KW-0479">Metal-binding</keyword>
<dbReference type="PROSITE" id="PS51296">
    <property type="entry name" value="RIESKE"/>
    <property type="match status" value="1"/>
</dbReference>
<dbReference type="PANTHER" id="PTHR21266:SF59">
    <property type="entry name" value="BLR4922 PROTEIN"/>
    <property type="match status" value="1"/>
</dbReference>
<organism evidence="7 8">
    <name type="scientific">Neopusillimonas maritima</name>
    <dbReference type="NCBI Taxonomy" id="2026239"/>
    <lineage>
        <taxon>Bacteria</taxon>
        <taxon>Pseudomonadati</taxon>
        <taxon>Pseudomonadota</taxon>
        <taxon>Betaproteobacteria</taxon>
        <taxon>Burkholderiales</taxon>
        <taxon>Alcaligenaceae</taxon>
        <taxon>Neopusillimonas</taxon>
    </lineage>
</organism>
<dbReference type="CDD" id="cd08878">
    <property type="entry name" value="RHO_alpha_C_DMO-like"/>
    <property type="match status" value="1"/>
</dbReference>
<evidence type="ECO:0000259" key="6">
    <source>
        <dbReference type="PROSITE" id="PS51296"/>
    </source>
</evidence>
<dbReference type="InterPro" id="IPR045623">
    <property type="entry name" value="LigXa_C"/>
</dbReference>
<keyword evidence="3" id="KW-0560">Oxidoreductase</keyword>
<evidence type="ECO:0000256" key="2">
    <source>
        <dbReference type="ARBA" id="ARBA00022723"/>
    </source>
</evidence>
<evidence type="ECO:0000256" key="3">
    <source>
        <dbReference type="ARBA" id="ARBA00023002"/>
    </source>
</evidence>
<comment type="caution">
    <text evidence="7">The sequence shown here is derived from an EMBL/GenBank/DDBJ whole genome shotgun (WGS) entry which is preliminary data.</text>
</comment>
<protein>
    <submittedName>
        <fullName evidence="7">(2Fe-2S)-binding protein</fullName>
    </submittedName>
</protein>
<gene>
    <name evidence="7" type="ORF">CJO09_15425</name>
</gene>
<dbReference type="SUPFAM" id="SSF55961">
    <property type="entry name" value="Bet v1-like"/>
    <property type="match status" value="1"/>
</dbReference>
<dbReference type="InterPro" id="IPR015881">
    <property type="entry name" value="ARHD_Rieske_2Fe_2S"/>
</dbReference>
<evidence type="ECO:0000256" key="5">
    <source>
        <dbReference type="ARBA" id="ARBA00023014"/>
    </source>
</evidence>
<dbReference type="InterPro" id="IPR050584">
    <property type="entry name" value="Cholesterol_7-desaturase"/>
</dbReference>
<name>A0ABX9MRY9_9BURK</name>
<dbReference type="PANTHER" id="PTHR21266">
    <property type="entry name" value="IRON-SULFUR DOMAIN CONTAINING PROTEIN"/>
    <property type="match status" value="1"/>
</dbReference>
<evidence type="ECO:0000313" key="7">
    <source>
        <dbReference type="EMBL" id="RII81650.1"/>
    </source>
</evidence>
<dbReference type="PROSITE" id="PS00570">
    <property type="entry name" value="RING_HYDROXYL_ALPHA"/>
    <property type="match status" value="1"/>
</dbReference>
<dbReference type="EMBL" id="NQOU01000014">
    <property type="protein sequence ID" value="RII81650.1"/>
    <property type="molecule type" value="Genomic_DNA"/>
</dbReference>
<keyword evidence="1" id="KW-0001">2Fe-2S</keyword>